<name>A0A023G754_AMBTT</name>
<dbReference type="PANTHER" id="PTHR48051:SF1">
    <property type="entry name" value="RAS SUPPRESSOR PROTEIN 1"/>
    <property type="match status" value="1"/>
</dbReference>
<dbReference type="SMART" id="SM00364">
    <property type="entry name" value="LRR_BAC"/>
    <property type="match status" value="3"/>
</dbReference>
<evidence type="ECO:0000256" key="2">
    <source>
        <dbReference type="ARBA" id="ARBA00022737"/>
    </source>
</evidence>
<dbReference type="SMART" id="SM00369">
    <property type="entry name" value="LRR_TYP"/>
    <property type="match status" value="4"/>
</dbReference>
<keyword evidence="1" id="KW-0433">Leucine-rich repeat</keyword>
<feature type="domain" description="PIF1/LRR1 pleckstrin homology" evidence="4">
    <location>
        <begin position="1"/>
        <end position="119"/>
    </location>
</feature>
<dbReference type="GO" id="GO:0005737">
    <property type="term" value="C:cytoplasm"/>
    <property type="evidence" value="ECO:0007669"/>
    <property type="project" value="TreeGrafter"/>
</dbReference>
<sequence>MRLSCDTQIVYRTLQYHNHSGRCRKAAFTVLTLCRKPEEKKPNPVAFLLICTAKNSAGTRYKVDGNIEGLFTKFCAEGKATIRIREPKHDVIISKAEPMELRQFLCLLQRVQRGDILDQRLFSAPPPKVTRIRETLCVSEQKHYPPQGFPSALKNLTIQGCSLVQLGSDVLALANLCILNLKANKLRTLPTQLNNLPLQQLTVSENCIVELHPALFGSRLCNCLEYLDVSNNQLTVLPETLCRTRWLMTLLAGHNRIEELPVGLGCLSNLRNLDVASNVLTCLPASLLNLQLNRISIFNNPLDVAAGCHIERSAAAWQTPWPLVELAAAAVVMLGKVELTAEDVPQSLLDLLSLATSCIVCQQPVFPARRASMIFRVNPRRAIIDGGELVWVPSDDFLVPMRAQLCATKCFPHC</sequence>
<keyword evidence="3" id="KW-0539">Nucleus</keyword>
<dbReference type="SUPFAM" id="SSF52058">
    <property type="entry name" value="L domain-like"/>
    <property type="match status" value="1"/>
</dbReference>
<reference evidence="5" key="1">
    <citation type="submission" date="2014-03" db="EMBL/GenBank/DDBJ databases">
        <title>The sialotranscriptome of Amblyomma triste, Amblyomma parvum and Amblyomma cajennense ticks, uncovered by 454-based RNA-seq.</title>
        <authorList>
            <person name="Garcia G.R."/>
            <person name="Gardinassi L.G."/>
            <person name="Ribeiro J.M."/>
            <person name="Anatriello E."/>
            <person name="Ferreira B.R."/>
            <person name="Moreira H.N."/>
            <person name="Mafra C."/>
            <person name="Olegario M.M."/>
            <person name="Szabo P.J."/>
            <person name="Miranda-Santos I.K."/>
            <person name="Maruyama S.R."/>
        </authorList>
    </citation>
    <scope>NUCLEOTIDE SEQUENCE</scope>
    <source>
        <strain evidence="5">Mato Grasso do Sul</strain>
        <tissue evidence="5">Salivary glands</tissue>
    </source>
</reference>
<organism evidence="5">
    <name type="scientific">Amblyomma triste</name>
    <name type="common">Neotropical tick</name>
    <dbReference type="NCBI Taxonomy" id="251400"/>
    <lineage>
        <taxon>Eukaryota</taxon>
        <taxon>Metazoa</taxon>
        <taxon>Ecdysozoa</taxon>
        <taxon>Arthropoda</taxon>
        <taxon>Chelicerata</taxon>
        <taxon>Arachnida</taxon>
        <taxon>Acari</taxon>
        <taxon>Parasitiformes</taxon>
        <taxon>Ixodida</taxon>
        <taxon>Ixodoidea</taxon>
        <taxon>Ixodidae</taxon>
        <taxon>Amblyomminae</taxon>
        <taxon>Amblyomma</taxon>
    </lineage>
</organism>
<dbReference type="Gene3D" id="3.80.10.10">
    <property type="entry name" value="Ribonuclease Inhibitor"/>
    <property type="match status" value="1"/>
</dbReference>
<dbReference type="InterPro" id="IPR032675">
    <property type="entry name" value="LRR_dom_sf"/>
</dbReference>
<evidence type="ECO:0000256" key="1">
    <source>
        <dbReference type="ARBA" id="ARBA00022614"/>
    </source>
</evidence>
<proteinExistence type="evidence at transcript level"/>
<accession>A0A023G754</accession>
<dbReference type="InterPro" id="IPR001611">
    <property type="entry name" value="Leu-rich_rpt"/>
</dbReference>
<keyword evidence="2" id="KW-0677">Repeat</keyword>
<dbReference type="PROSITE" id="PS51450">
    <property type="entry name" value="LRR"/>
    <property type="match status" value="1"/>
</dbReference>
<dbReference type="Pfam" id="PF25344">
    <property type="entry name" value="PH_LRR1"/>
    <property type="match status" value="1"/>
</dbReference>
<evidence type="ECO:0000259" key="4">
    <source>
        <dbReference type="Pfam" id="PF25344"/>
    </source>
</evidence>
<dbReference type="Pfam" id="PF00560">
    <property type="entry name" value="LRR_1"/>
    <property type="match status" value="1"/>
</dbReference>
<evidence type="ECO:0000256" key="3">
    <source>
        <dbReference type="ARBA" id="ARBA00023242"/>
    </source>
</evidence>
<dbReference type="InterPro" id="IPR003591">
    <property type="entry name" value="Leu-rich_rpt_typical-subtyp"/>
</dbReference>
<protein>
    <submittedName>
        <fullName evidence="5">Putative leucine-rich repeat 47</fullName>
    </submittedName>
</protein>
<dbReference type="PANTHER" id="PTHR48051">
    <property type="match status" value="1"/>
</dbReference>
<dbReference type="AlphaFoldDB" id="A0A023G754"/>
<dbReference type="InterPro" id="IPR057437">
    <property type="entry name" value="PIF1/LRR1_PH"/>
</dbReference>
<dbReference type="InterPro" id="IPR050216">
    <property type="entry name" value="LRR_domain-containing"/>
</dbReference>
<dbReference type="EMBL" id="GBBM01006740">
    <property type="protein sequence ID" value="JAC28678.1"/>
    <property type="molecule type" value="mRNA"/>
</dbReference>
<evidence type="ECO:0000313" key="5">
    <source>
        <dbReference type="EMBL" id="JAC28678.1"/>
    </source>
</evidence>